<dbReference type="Pfam" id="PF01548">
    <property type="entry name" value="DEDD_Tnp_IS110"/>
    <property type="match status" value="1"/>
</dbReference>
<dbReference type="PANTHER" id="PTHR33055:SF3">
    <property type="entry name" value="PUTATIVE TRANSPOSASE FOR IS117-RELATED"/>
    <property type="match status" value="1"/>
</dbReference>
<dbReference type="InterPro" id="IPR003346">
    <property type="entry name" value="Transposase_20"/>
</dbReference>
<dbReference type="Pfam" id="PF02371">
    <property type="entry name" value="Transposase_20"/>
    <property type="match status" value="1"/>
</dbReference>
<reference evidence="4" key="1">
    <citation type="journal article" date="2019" name="Int. J. Syst. Evol. Microbiol.">
        <title>The Global Catalogue of Microorganisms (GCM) 10K type strain sequencing project: providing services to taxonomists for standard genome sequencing and annotation.</title>
        <authorList>
            <consortium name="The Broad Institute Genomics Platform"/>
            <consortium name="The Broad Institute Genome Sequencing Center for Infectious Disease"/>
            <person name="Wu L."/>
            <person name="Ma J."/>
        </authorList>
    </citation>
    <scope>NUCLEOTIDE SEQUENCE [LARGE SCALE GENOMIC DNA]</scope>
    <source>
        <strain evidence="4">CGMCC 4.1467</strain>
    </source>
</reference>
<sequence>MKHHQFVGIDRSDATIDLCILDANGDCPAYSKISSAPETLLPWALSLKANLPPGEIIALCIEQPCQNLIHFFSQFDFLRLYLVNPAVLKKYRESLSASRAKDDRRDANALALFVHERHARLEPWLPTDPLADQIALLAEKRRQLVDVRTSLTNKLTQALKDTFPQALHLVGRDLFSPLACAFLTKWTNLQALQKARPSTITQFYSTHRSRRPKVIKERLELIDQSVALCVSENILEVYHELILGLVRQISAAQTGIKRFDQLIKARTDQHKDARIFKTLPGAGAAFASRLLGFFGSDREKYSSAAAVQKHSGVAPITKQSGKMRFVHRRYACNKFWRQTFVEWAGQTVIKSLWAKAYYQQQKDKGQRHQTILRSLAYKWQRILF</sequence>
<evidence type="ECO:0000259" key="2">
    <source>
        <dbReference type="Pfam" id="PF02371"/>
    </source>
</evidence>
<dbReference type="Proteomes" id="UP001596472">
    <property type="component" value="Unassembled WGS sequence"/>
</dbReference>
<dbReference type="InterPro" id="IPR047650">
    <property type="entry name" value="Transpos_IS110"/>
</dbReference>
<name>A0ABW2LDE9_9BACT</name>
<feature type="domain" description="Transposase IS116/IS110/IS902 C-terminal" evidence="2">
    <location>
        <begin position="274"/>
        <end position="359"/>
    </location>
</feature>
<protein>
    <submittedName>
        <fullName evidence="3">Transposase</fullName>
    </submittedName>
</protein>
<proteinExistence type="predicted"/>
<comment type="caution">
    <text evidence="3">The sequence shown here is derived from an EMBL/GenBank/DDBJ whole genome shotgun (WGS) entry which is preliminary data.</text>
</comment>
<organism evidence="3 4">
    <name type="scientific">Haloferula chungangensis</name>
    <dbReference type="NCBI Taxonomy" id="1048331"/>
    <lineage>
        <taxon>Bacteria</taxon>
        <taxon>Pseudomonadati</taxon>
        <taxon>Verrucomicrobiota</taxon>
        <taxon>Verrucomicrobiia</taxon>
        <taxon>Verrucomicrobiales</taxon>
        <taxon>Verrucomicrobiaceae</taxon>
        <taxon>Haloferula</taxon>
    </lineage>
</organism>
<evidence type="ECO:0000313" key="3">
    <source>
        <dbReference type="EMBL" id="MFC7339698.1"/>
    </source>
</evidence>
<evidence type="ECO:0000259" key="1">
    <source>
        <dbReference type="Pfam" id="PF01548"/>
    </source>
</evidence>
<accession>A0ABW2LDE9</accession>
<gene>
    <name evidence="3" type="ORF">ACFQY0_21110</name>
</gene>
<dbReference type="PANTHER" id="PTHR33055">
    <property type="entry name" value="TRANSPOSASE FOR INSERTION SEQUENCE ELEMENT IS1111A"/>
    <property type="match status" value="1"/>
</dbReference>
<dbReference type="InterPro" id="IPR002525">
    <property type="entry name" value="Transp_IS110-like_N"/>
</dbReference>
<dbReference type="EMBL" id="JBHTBS010000045">
    <property type="protein sequence ID" value="MFC7339698.1"/>
    <property type="molecule type" value="Genomic_DNA"/>
</dbReference>
<feature type="domain" description="Transposase IS110-like N-terminal" evidence="1">
    <location>
        <begin position="7"/>
        <end position="164"/>
    </location>
</feature>
<keyword evidence="4" id="KW-1185">Reference proteome</keyword>
<dbReference type="RefSeq" id="WP_379717001.1">
    <property type="nucleotide sequence ID" value="NZ_JBHTBS010000045.1"/>
</dbReference>
<feature type="non-terminal residue" evidence="3">
    <location>
        <position position="384"/>
    </location>
</feature>
<evidence type="ECO:0000313" key="4">
    <source>
        <dbReference type="Proteomes" id="UP001596472"/>
    </source>
</evidence>